<reference evidence="5 6" key="1">
    <citation type="submission" date="2020-08" db="EMBL/GenBank/DDBJ databases">
        <title>Genomic Encyclopedia of Type Strains, Phase IV (KMG-IV): sequencing the most valuable type-strain genomes for metagenomic binning, comparative biology and taxonomic classification.</title>
        <authorList>
            <person name="Goeker M."/>
        </authorList>
    </citation>
    <scope>NUCLEOTIDE SEQUENCE [LARGE SCALE GENOMIC DNA]</scope>
    <source>
        <strain evidence="5 6">DSM 15867</strain>
    </source>
</reference>
<dbReference type="GO" id="GO:0015926">
    <property type="term" value="F:glucosidase activity"/>
    <property type="evidence" value="ECO:0007669"/>
    <property type="project" value="InterPro"/>
</dbReference>
<evidence type="ECO:0000313" key="6">
    <source>
        <dbReference type="Proteomes" id="UP000574769"/>
    </source>
</evidence>
<dbReference type="InterPro" id="IPR017853">
    <property type="entry name" value="GH"/>
</dbReference>
<evidence type="ECO:0000256" key="4">
    <source>
        <dbReference type="RuleBase" id="RU361192"/>
    </source>
</evidence>
<keyword evidence="2 4" id="KW-0378">Hydrolase</keyword>
<comment type="catalytic activity">
    <reaction evidence="4">
        <text>The enzyme specifically hydrolyzes (1-&gt;4)-beta-D-galactosidic linkages in type I arabinogalactans.</text>
        <dbReference type="EC" id="3.2.1.89"/>
    </reaction>
</comment>
<gene>
    <name evidence="5" type="ORF">GGQ96_000035</name>
</gene>
<dbReference type="PANTHER" id="PTHR34983">
    <property type="entry name" value="ARABINOGALACTAN ENDO-BETA-1,4-GALACTANASE A"/>
    <property type="match status" value="1"/>
</dbReference>
<evidence type="ECO:0000313" key="5">
    <source>
        <dbReference type="EMBL" id="MBB4615929.1"/>
    </source>
</evidence>
<dbReference type="Proteomes" id="UP000574769">
    <property type="component" value="Unassembled WGS sequence"/>
</dbReference>
<evidence type="ECO:0000256" key="2">
    <source>
        <dbReference type="ARBA" id="ARBA00022801"/>
    </source>
</evidence>
<name>A0A7W7AGP1_9SPHN</name>
<comment type="similarity">
    <text evidence="1 4">Belongs to the glycosyl hydrolase 53 family.</text>
</comment>
<feature type="chain" id="PRO_5031607024" description="Arabinogalactan endo-beta-1,4-galactanase" evidence="4">
    <location>
        <begin position="18"/>
        <end position="364"/>
    </location>
</feature>
<dbReference type="Pfam" id="PF07745">
    <property type="entry name" value="Glyco_hydro_53"/>
    <property type="match status" value="1"/>
</dbReference>
<keyword evidence="6" id="KW-1185">Reference proteome</keyword>
<dbReference type="EMBL" id="JACHNY010000001">
    <property type="protein sequence ID" value="MBB4615929.1"/>
    <property type="molecule type" value="Genomic_DNA"/>
</dbReference>
<evidence type="ECO:0000256" key="3">
    <source>
        <dbReference type="ARBA" id="ARBA00023295"/>
    </source>
</evidence>
<dbReference type="GO" id="GO:0045490">
    <property type="term" value="P:pectin catabolic process"/>
    <property type="evidence" value="ECO:0007669"/>
    <property type="project" value="TreeGrafter"/>
</dbReference>
<dbReference type="AlphaFoldDB" id="A0A7W7AGP1"/>
<accession>A0A7W7AGP1</accession>
<keyword evidence="4" id="KW-0732">Signal</keyword>
<dbReference type="Gene3D" id="3.20.20.80">
    <property type="entry name" value="Glycosidases"/>
    <property type="match status" value="1"/>
</dbReference>
<evidence type="ECO:0000256" key="1">
    <source>
        <dbReference type="ARBA" id="ARBA00010687"/>
    </source>
</evidence>
<protein>
    <recommendedName>
        <fullName evidence="4">Arabinogalactan endo-beta-1,4-galactanase</fullName>
        <ecNumber evidence="4">3.2.1.89</ecNumber>
    </recommendedName>
</protein>
<dbReference type="RefSeq" id="WP_184110432.1">
    <property type="nucleotide sequence ID" value="NZ_JACHNY010000001.1"/>
</dbReference>
<dbReference type="GO" id="GO:0031218">
    <property type="term" value="F:arabinogalactan endo-1,4-beta-galactosidase activity"/>
    <property type="evidence" value="ECO:0007669"/>
    <property type="project" value="UniProtKB-EC"/>
</dbReference>
<dbReference type="PANTHER" id="PTHR34983:SF2">
    <property type="entry name" value="ENDO-BETA-1,4-GALACTANASE"/>
    <property type="match status" value="1"/>
</dbReference>
<dbReference type="SUPFAM" id="SSF51445">
    <property type="entry name" value="(Trans)glycosidases"/>
    <property type="match status" value="1"/>
</dbReference>
<dbReference type="InterPro" id="IPR011683">
    <property type="entry name" value="Glyco_hydro_53"/>
</dbReference>
<dbReference type="EC" id="3.2.1.89" evidence="4"/>
<keyword evidence="3 4" id="KW-0326">Glycosidase</keyword>
<feature type="signal peptide" evidence="4">
    <location>
        <begin position="1"/>
        <end position="17"/>
    </location>
</feature>
<proteinExistence type="inferred from homology"/>
<sequence length="364" mass="39715">MKHLMALFALLAGPAHAAEPSHPLYLGADLSFTNEMEDCGAVYRQQGNPVDPFAMLRRAGGNLVRVRLWNDARWTRYSNLADVEKTIRRAHQAGLQVLLDFHYADDWADGDKQPVPAAWARLDTPAQVRAVHDFTRATLDTLAAKGLTPELVQVGNETNGELMAGPTKAIDWTRNAALLGAGLRAVREAAGAQGKPIRTMLHIAQPEHAEPWFAAAKRAGLTDYDLIGLSYYAKWSKQPMAGLAATIGRLRAAHGKDVVVVETAYPYTLDNGDASSNLLGADALVAGYPATPAGQRAYMIDLTRTVVRAGGSGVVYWAPDWISTGCSTRWGQGSGWENAAWFDLHRRWEALPVLDFLGQDYGRR</sequence>
<organism evidence="5 6">
    <name type="scientific">Sphingomonas abaci</name>
    <dbReference type="NCBI Taxonomy" id="237611"/>
    <lineage>
        <taxon>Bacteria</taxon>
        <taxon>Pseudomonadati</taxon>
        <taxon>Pseudomonadota</taxon>
        <taxon>Alphaproteobacteria</taxon>
        <taxon>Sphingomonadales</taxon>
        <taxon>Sphingomonadaceae</taxon>
        <taxon>Sphingomonas</taxon>
    </lineage>
</organism>
<comment type="caution">
    <text evidence="5">The sequence shown here is derived from an EMBL/GenBank/DDBJ whole genome shotgun (WGS) entry which is preliminary data.</text>
</comment>